<keyword evidence="1" id="KW-1185">Reference proteome</keyword>
<evidence type="ECO:0000313" key="2">
    <source>
        <dbReference type="RefSeq" id="XP_065656355.1"/>
    </source>
</evidence>
<dbReference type="RefSeq" id="XP_065656355.1">
    <property type="nucleotide sequence ID" value="XM_065800283.1"/>
</dbReference>
<accession>A0ABM4C467</accession>
<dbReference type="GeneID" id="136081903"/>
<name>A0ABM4C467_HYDVU</name>
<reference evidence="2" key="1">
    <citation type="submission" date="2025-08" db="UniProtKB">
        <authorList>
            <consortium name="RefSeq"/>
        </authorList>
    </citation>
    <scope>IDENTIFICATION</scope>
</reference>
<dbReference type="Proteomes" id="UP001652625">
    <property type="component" value="Chromosome 06"/>
</dbReference>
<sequence>MAVRRQKKTHVYRIEPVKEPFSMLILNIRDECNMNECVSILKKFIDILKNSDEDLSHNISNIYQTLSRLYLENSCFDDAKKNAQEAVNVNGNHCAYNELGQIYKKELEKTLKDDAKKKELVDLKIMLEFASKAVKNFTKEQMIAQREYCKLSTMEISNKDLSDEDTISSRIPGYLGEISVIHIVMEALLNRLPNEKQKIINYASGKHENFHQIANENNIDINEHGRFLQTLFERSQHCIETILKHADTEKIQNMDHLVRICAKQSKLFQDETDSKLLKNLMKPNLTGESKVNDIRKYCKINQLSFLAYVKEIKRYNVNKFFQIQNIFEKLKGISKISELDCYFKICFLKANIGQKPILSFEDACSLSNELSNISLEELQKYETFFWYMVFHWPTQLEVEKKKLPATYDLQRLIRCIQKLKQIHDDDAKFVLTKKEQRHAFKLNPIYFLNNEEQYSKLEDVTLDTDYADRRSYVGHQRFNGRIKDQSNLEYFISDGTSLIIRSANLRYNRGSIAQYVTFHVGFTLAGPVAYNIDIDDRIQRLNNAE</sequence>
<proteinExistence type="predicted"/>
<protein>
    <submittedName>
        <fullName evidence="2">Uncharacterized protein LOC136081903</fullName>
    </submittedName>
</protein>
<organism evidence="1 2">
    <name type="scientific">Hydra vulgaris</name>
    <name type="common">Hydra</name>
    <name type="synonym">Hydra attenuata</name>
    <dbReference type="NCBI Taxonomy" id="6087"/>
    <lineage>
        <taxon>Eukaryota</taxon>
        <taxon>Metazoa</taxon>
        <taxon>Cnidaria</taxon>
        <taxon>Hydrozoa</taxon>
        <taxon>Hydroidolina</taxon>
        <taxon>Anthoathecata</taxon>
        <taxon>Aplanulata</taxon>
        <taxon>Hydridae</taxon>
        <taxon>Hydra</taxon>
    </lineage>
</organism>
<gene>
    <name evidence="2" type="primary">LOC136081903</name>
</gene>
<evidence type="ECO:0000313" key="1">
    <source>
        <dbReference type="Proteomes" id="UP001652625"/>
    </source>
</evidence>